<evidence type="ECO:0000313" key="3">
    <source>
        <dbReference type="EMBL" id="CAG8973545.1"/>
    </source>
</evidence>
<gene>
    <name evidence="3" type="ORF">HYALB_00002871</name>
</gene>
<dbReference type="Proteomes" id="UP000701801">
    <property type="component" value="Unassembled WGS sequence"/>
</dbReference>
<evidence type="ECO:0000256" key="2">
    <source>
        <dbReference type="SAM" id="SignalP"/>
    </source>
</evidence>
<dbReference type="EMBL" id="CAJVRM010000072">
    <property type="protein sequence ID" value="CAG8973545.1"/>
    <property type="molecule type" value="Genomic_DNA"/>
</dbReference>
<feature type="compositionally biased region" description="Polar residues" evidence="1">
    <location>
        <begin position="60"/>
        <end position="71"/>
    </location>
</feature>
<keyword evidence="2" id="KW-0732">Signal</keyword>
<proteinExistence type="predicted"/>
<feature type="region of interest" description="Disordered" evidence="1">
    <location>
        <begin position="42"/>
        <end position="71"/>
    </location>
</feature>
<feature type="signal peptide" evidence="2">
    <location>
        <begin position="1"/>
        <end position="19"/>
    </location>
</feature>
<dbReference type="AlphaFoldDB" id="A0A9N9PZ66"/>
<keyword evidence="4" id="KW-1185">Reference proteome</keyword>
<accession>A0A9N9PZ66</accession>
<protein>
    <submittedName>
        <fullName evidence="3">Uncharacterized protein</fullName>
    </submittedName>
</protein>
<organism evidence="3 4">
    <name type="scientific">Hymenoscyphus albidus</name>
    <dbReference type="NCBI Taxonomy" id="595503"/>
    <lineage>
        <taxon>Eukaryota</taxon>
        <taxon>Fungi</taxon>
        <taxon>Dikarya</taxon>
        <taxon>Ascomycota</taxon>
        <taxon>Pezizomycotina</taxon>
        <taxon>Leotiomycetes</taxon>
        <taxon>Helotiales</taxon>
        <taxon>Helotiaceae</taxon>
        <taxon>Hymenoscyphus</taxon>
    </lineage>
</organism>
<feature type="chain" id="PRO_5040431051" evidence="2">
    <location>
        <begin position="20"/>
        <end position="71"/>
    </location>
</feature>
<feature type="compositionally biased region" description="Basic and acidic residues" evidence="1">
    <location>
        <begin position="46"/>
        <end position="56"/>
    </location>
</feature>
<evidence type="ECO:0000313" key="4">
    <source>
        <dbReference type="Proteomes" id="UP000701801"/>
    </source>
</evidence>
<comment type="caution">
    <text evidence="3">The sequence shown here is derived from an EMBL/GenBank/DDBJ whole genome shotgun (WGS) entry which is preliminary data.</text>
</comment>
<dbReference type="OrthoDB" id="10463335at2759"/>
<sequence length="71" mass="7720">MKPIHLIFAIFGIAATAPAMPYAPVRTALPSPQNLYDSLIRPDTTLQKREPPKADGEGNTVKTKLSTNSTR</sequence>
<name>A0A9N9PZ66_9HELO</name>
<evidence type="ECO:0000256" key="1">
    <source>
        <dbReference type="SAM" id="MobiDB-lite"/>
    </source>
</evidence>
<reference evidence="3" key="1">
    <citation type="submission" date="2021-07" db="EMBL/GenBank/DDBJ databases">
        <authorList>
            <person name="Durling M."/>
        </authorList>
    </citation>
    <scope>NUCLEOTIDE SEQUENCE</scope>
</reference>